<keyword evidence="4" id="KW-1185">Reference proteome</keyword>
<feature type="signal peptide" evidence="2">
    <location>
        <begin position="1"/>
        <end position="18"/>
    </location>
</feature>
<evidence type="ECO:0008006" key="5">
    <source>
        <dbReference type="Google" id="ProtNLM"/>
    </source>
</evidence>
<evidence type="ECO:0000313" key="4">
    <source>
        <dbReference type="Proteomes" id="UP001259832"/>
    </source>
</evidence>
<feature type="compositionally biased region" description="Basic and acidic residues" evidence="1">
    <location>
        <begin position="288"/>
        <end position="299"/>
    </location>
</feature>
<feature type="compositionally biased region" description="Basic and acidic residues" evidence="1">
    <location>
        <begin position="309"/>
        <end position="318"/>
    </location>
</feature>
<dbReference type="Proteomes" id="UP001259832">
    <property type="component" value="Unassembled WGS sequence"/>
</dbReference>
<name>A0AAD9H088_9STRA</name>
<keyword evidence="2" id="KW-0732">Signal</keyword>
<evidence type="ECO:0000256" key="2">
    <source>
        <dbReference type="SAM" id="SignalP"/>
    </source>
</evidence>
<feature type="chain" id="PRO_5042107383" description="C2 NT-type domain-containing protein" evidence="2">
    <location>
        <begin position="19"/>
        <end position="335"/>
    </location>
</feature>
<comment type="caution">
    <text evidence="3">The sequence shown here is derived from an EMBL/GenBank/DDBJ whole genome shotgun (WGS) entry which is preliminary data.</text>
</comment>
<dbReference type="AlphaFoldDB" id="A0AAD9H088"/>
<evidence type="ECO:0000313" key="3">
    <source>
        <dbReference type="EMBL" id="KAK1947146.1"/>
    </source>
</evidence>
<organism evidence="3 4">
    <name type="scientific">Phytophthora citrophthora</name>
    <dbReference type="NCBI Taxonomy" id="4793"/>
    <lineage>
        <taxon>Eukaryota</taxon>
        <taxon>Sar</taxon>
        <taxon>Stramenopiles</taxon>
        <taxon>Oomycota</taxon>
        <taxon>Peronosporomycetes</taxon>
        <taxon>Peronosporales</taxon>
        <taxon>Peronosporaceae</taxon>
        <taxon>Phytophthora</taxon>
    </lineage>
</organism>
<proteinExistence type="predicted"/>
<reference evidence="3" key="1">
    <citation type="submission" date="2023-08" db="EMBL/GenBank/DDBJ databases">
        <title>Reference Genome Resource for the Citrus Pathogen Phytophthora citrophthora.</title>
        <authorList>
            <person name="Moller H."/>
            <person name="Coetzee B."/>
            <person name="Rose L.J."/>
            <person name="Van Niekerk J.M."/>
        </authorList>
    </citation>
    <scope>NUCLEOTIDE SEQUENCE</scope>
    <source>
        <strain evidence="3">STE-U-9442</strain>
    </source>
</reference>
<gene>
    <name evidence="3" type="ORF">P3T76_001156</name>
</gene>
<sequence>MVYFCLIMSAVTWRSSWSTDASDSVDVQLHPEASGGVASLSSLPLQLTRPSDSSVPCELSLCWSPQPLRCLQLQIEVECSARHVELHAEGLRRNLLGEEEQGEVYLGTFRGVKKANGALPGSSEPQTFTMSPAFKQSDQDCNILKSLQTLKIKFVSLTGNKSVLQLQELRCVFVPMELVPTVNTSAEMAAKMAGVQLGGASDVQMMLKGFQQTLEREMETKIAQAVDAKLSTLSQRLAFSEQALFQLHKKMDAKDARVQASLNDIQQKFSQLDHQLNQFNVVNEMEKVETEEMDSKQEEQVTDADSDDEERKEMESKQVEQVTDADSDDEERKEM</sequence>
<accession>A0AAD9H088</accession>
<feature type="region of interest" description="Disordered" evidence="1">
    <location>
        <begin position="288"/>
        <end position="335"/>
    </location>
</feature>
<protein>
    <recommendedName>
        <fullName evidence="5">C2 NT-type domain-containing protein</fullName>
    </recommendedName>
</protein>
<dbReference type="EMBL" id="JASMQC010000002">
    <property type="protein sequence ID" value="KAK1947146.1"/>
    <property type="molecule type" value="Genomic_DNA"/>
</dbReference>
<evidence type="ECO:0000256" key="1">
    <source>
        <dbReference type="SAM" id="MobiDB-lite"/>
    </source>
</evidence>